<geneLocation type="plasmid" evidence="1">
    <name>pCHL5009T-88k</name>
</geneLocation>
<dbReference type="EMBL" id="CP032939">
    <property type="protein sequence ID" value="AYM25307.1"/>
    <property type="molecule type" value="Genomic_DNA"/>
</dbReference>
<dbReference type="Proteomes" id="UP000514715">
    <property type="component" value="Plasmid pRHB07-C04_2"/>
</dbReference>
<reference evidence="4 7" key="4">
    <citation type="submission" date="2020-06" db="EMBL/GenBank/DDBJ databases">
        <title>REHAB project genomes.</title>
        <authorList>
            <person name="Shaw L.P."/>
        </authorList>
    </citation>
    <scope>NUCLEOTIDE SEQUENCE [LARGE SCALE GENOMIC DNA]</scope>
    <source>
        <strain evidence="4 7">RHB07-C04</strain>
        <plasmid evidence="4">pRHB07-C04_2</plasmid>
        <plasmid evidence="7">prhb07-c04_2</plasmid>
    </source>
</reference>
<reference evidence="3 6" key="2">
    <citation type="submission" date="2018-10" db="EMBL/GenBank/DDBJ databases">
        <authorList>
            <consortium name="NARMS: The National Antimicrobial Resistance Monitoring System"/>
        </authorList>
    </citation>
    <scope>NUCLEOTIDE SEQUENCE [LARGE SCALE GENOMIC DNA]</scope>
    <source>
        <strain evidence="3 6">CVM N17EC0276</strain>
    </source>
</reference>
<evidence type="ECO:0000313" key="5">
    <source>
        <dbReference type="Proteomes" id="UP000270045"/>
    </source>
</evidence>
<dbReference type="EMBL" id="AASWOY010000070">
    <property type="protein sequence ID" value="EFH6651247.1"/>
    <property type="molecule type" value="Genomic_DNA"/>
</dbReference>
<evidence type="ECO:0000313" key="8">
    <source>
        <dbReference type="Proteomes" id="UP000530628"/>
    </source>
</evidence>
<dbReference type="Proteomes" id="UP000270045">
    <property type="component" value="Plasmid pCHL5009T-88k"/>
</dbReference>
<evidence type="ECO:0000313" key="2">
    <source>
        <dbReference type="EMBL" id="EFH6651247.1"/>
    </source>
</evidence>
<dbReference type="Gene3D" id="3.40.50.300">
    <property type="entry name" value="P-loop containing nucleotide triphosphate hydrolases"/>
    <property type="match status" value="1"/>
</dbReference>
<geneLocation type="plasmid" evidence="5">
    <name>pchl5009t-88k</name>
</geneLocation>
<keyword evidence="1" id="KW-0614">Plasmid</keyword>
<dbReference type="EMBL" id="CP057976">
    <property type="protein sequence ID" value="QMP48159.1"/>
    <property type="molecule type" value="Genomic_DNA"/>
</dbReference>
<evidence type="ECO:0000313" key="7">
    <source>
        <dbReference type="Proteomes" id="UP000514715"/>
    </source>
</evidence>
<reference evidence="1 5" key="1">
    <citation type="submission" date="2018-10" db="EMBL/GenBank/DDBJ databases">
        <title>First identification of the mcr gene in New Zealand.</title>
        <authorList>
            <person name="Creighton J."/>
            <person name="Anderson T."/>
            <person name="Howard J."/>
            <person name="Heffernan H."/>
            <person name="Freeman J."/>
        </authorList>
    </citation>
    <scope>NUCLEOTIDE SEQUENCE [LARGE SCALE GENOMIC DNA]</scope>
    <source>
        <strain evidence="1 5">CHL5009T</strain>
        <plasmid evidence="1">pCHL5009T-88k</plasmid>
        <plasmid evidence="5">pchl5009t-88k</plasmid>
    </source>
</reference>
<evidence type="ECO:0000313" key="3">
    <source>
        <dbReference type="EMBL" id="MIB62469.1"/>
    </source>
</evidence>
<geneLocation type="plasmid" evidence="7">
    <name>prhb07-c04_2</name>
</geneLocation>
<dbReference type="Proteomes" id="UP000530628">
    <property type="component" value="Unassembled WGS sequence"/>
</dbReference>
<name>A0A0H0LKS5_ECOLX</name>
<sequence length="364" mass="41463">MINRIQNESAWLALIEQYKDNWELAAKELLDIELTPHQAKIINAIKNTGAKVTATTPHGIGETSIVAVISILQTILYSCSRTVVVSPAINDSRKTIIDYMFRYWERVTQKHPFLGNHFRMHPDKGLVHISETWGCVYITYCLNNEVSLAGFTGPHDLFIVINSAEISDRAHAVITGNLTNYDSRLLLLSKPSEREKGYFYDSHHRLAHSKNNPAGFFTAITLNTEDSPLVSEAYLEFKAKEFGGRNSDEYRRLILGKFPGIRELMEKSSVPRNMHFTMTDGSKWVVPTIVIAKHHAKHHAQKHNSSTLDWLKAYTIPLFSANHNAIAEWAKQIPWQDVAEEAFVEKPPRDLHEHCWLTSEKSFS</sequence>
<evidence type="ECO:0000313" key="6">
    <source>
        <dbReference type="Proteomes" id="UP000271175"/>
    </source>
</evidence>
<protein>
    <submittedName>
        <fullName evidence="3">Uncharacterized protein</fullName>
    </submittedName>
</protein>
<dbReference type="Proteomes" id="UP000271175">
    <property type="component" value="Unassembled WGS sequence"/>
</dbReference>
<evidence type="ECO:0000313" key="1">
    <source>
        <dbReference type="EMBL" id="AYM25307.1"/>
    </source>
</evidence>
<dbReference type="InterPro" id="IPR027417">
    <property type="entry name" value="P-loop_NTPase"/>
</dbReference>
<gene>
    <name evidence="1" type="ORF">D9C02_26100</name>
    <name evidence="3" type="ORF">D9E49_19105</name>
    <name evidence="2" type="ORF">GNW61_21220</name>
    <name evidence="4" type="ORF">HVW04_25120</name>
</gene>
<accession>A0A0H0LKS5</accession>
<dbReference type="AlphaFoldDB" id="A0A0H0LKS5"/>
<dbReference type="RefSeq" id="WP_000610386.1">
    <property type="nucleotide sequence ID" value="NZ_BFMQ01000365.1"/>
</dbReference>
<dbReference type="EMBL" id="ROAL01000020">
    <property type="protein sequence ID" value="MIB62469.1"/>
    <property type="molecule type" value="Genomic_DNA"/>
</dbReference>
<organism evidence="3 6">
    <name type="scientific">Escherichia coli</name>
    <dbReference type="NCBI Taxonomy" id="562"/>
    <lineage>
        <taxon>Bacteria</taxon>
        <taxon>Pseudomonadati</taxon>
        <taxon>Pseudomonadota</taxon>
        <taxon>Gammaproteobacteria</taxon>
        <taxon>Enterobacterales</taxon>
        <taxon>Enterobacteriaceae</taxon>
        <taxon>Escherichia</taxon>
    </lineage>
</organism>
<proteinExistence type="predicted"/>
<evidence type="ECO:0000313" key="4">
    <source>
        <dbReference type="EMBL" id="QMP48159.1"/>
    </source>
</evidence>
<geneLocation type="plasmid" evidence="4">
    <name>pRHB07-C04_2</name>
</geneLocation>
<reference evidence="2 8" key="3">
    <citation type="submission" date="2019-11" db="EMBL/GenBank/DDBJ databases">
        <authorList>
            <consortium name="GenomeTrakr network: Whole genome sequencing for foodborne pathogen traceback"/>
        </authorList>
    </citation>
    <scope>NUCLEOTIDE SEQUENCE [LARGE SCALE GENOMIC DNA]</scope>
    <source>
        <strain evidence="2 8">PSU-2072</strain>
    </source>
</reference>